<dbReference type="SUPFAM" id="SSF55785">
    <property type="entry name" value="PYP-like sensor domain (PAS domain)"/>
    <property type="match status" value="1"/>
</dbReference>
<dbReference type="Gene3D" id="3.30.70.270">
    <property type="match status" value="1"/>
</dbReference>
<dbReference type="InterPro" id="IPR035965">
    <property type="entry name" value="PAS-like_dom_sf"/>
</dbReference>
<proteinExistence type="predicted"/>
<dbReference type="Gene3D" id="3.20.20.450">
    <property type="entry name" value="EAL domain"/>
    <property type="match status" value="1"/>
</dbReference>
<dbReference type="PROSITE" id="PS50883">
    <property type="entry name" value="EAL"/>
    <property type="match status" value="1"/>
</dbReference>
<dbReference type="AlphaFoldDB" id="A0A0H2MBH0"/>
<dbReference type="InterPro" id="IPR000014">
    <property type="entry name" value="PAS"/>
</dbReference>
<dbReference type="Proteomes" id="UP000035444">
    <property type="component" value="Unassembled WGS sequence"/>
</dbReference>
<feature type="transmembrane region" description="Helical" evidence="1">
    <location>
        <begin position="184"/>
        <end position="208"/>
    </location>
</feature>
<protein>
    <recommendedName>
        <fullName evidence="7">Diguanylate cyclase</fullName>
    </recommendedName>
</protein>
<keyword evidence="1" id="KW-0472">Membrane</keyword>
<dbReference type="InterPro" id="IPR029787">
    <property type="entry name" value="Nucleotide_cyclase"/>
</dbReference>
<dbReference type="CDD" id="cd01948">
    <property type="entry name" value="EAL"/>
    <property type="match status" value="1"/>
</dbReference>
<dbReference type="Pfam" id="PF00989">
    <property type="entry name" value="PAS"/>
    <property type="match status" value="1"/>
</dbReference>
<dbReference type="PANTHER" id="PTHR33121">
    <property type="entry name" value="CYCLIC DI-GMP PHOSPHODIESTERASE PDEF"/>
    <property type="match status" value="1"/>
</dbReference>
<comment type="caution">
    <text evidence="5">The sequence shown here is derived from an EMBL/GenBank/DDBJ whole genome shotgun (WGS) entry which is preliminary data.</text>
</comment>
<keyword evidence="1" id="KW-0812">Transmembrane</keyword>
<feature type="domain" description="GGDEF" evidence="4">
    <location>
        <begin position="420"/>
        <end position="562"/>
    </location>
</feature>
<dbReference type="SUPFAM" id="SSF55073">
    <property type="entry name" value="Nucleotide cyclase"/>
    <property type="match status" value="1"/>
</dbReference>
<feature type="domain" description="EAL" evidence="3">
    <location>
        <begin position="571"/>
        <end position="823"/>
    </location>
</feature>
<evidence type="ECO:0000259" key="4">
    <source>
        <dbReference type="PROSITE" id="PS50887"/>
    </source>
</evidence>
<dbReference type="PROSITE" id="PS50112">
    <property type="entry name" value="PAS"/>
    <property type="match status" value="1"/>
</dbReference>
<dbReference type="CDD" id="cd01949">
    <property type="entry name" value="GGDEF"/>
    <property type="match status" value="1"/>
</dbReference>
<keyword evidence="6" id="KW-1185">Reference proteome</keyword>
<dbReference type="NCBIfam" id="TIGR00229">
    <property type="entry name" value="sensory_box"/>
    <property type="match status" value="1"/>
</dbReference>
<dbReference type="SMART" id="SM00091">
    <property type="entry name" value="PAS"/>
    <property type="match status" value="1"/>
</dbReference>
<dbReference type="SUPFAM" id="SSF141868">
    <property type="entry name" value="EAL domain-like"/>
    <property type="match status" value="1"/>
</dbReference>
<evidence type="ECO:0000259" key="3">
    <source>
        <dbReference type="PROSITE" id="PS50883"/>
    </source>
</evidence>
<evidence type="ECO:0000256" key="1">
    <source>
        <dbReference type="SAM" id="Phobius"/>
    </source>
</evidence>
<dbReference type="SMART" id="SM00052">
    <property type="entry name" value="EAL"/>
    <property type="match status" value="1"/>
</dbReference>
<dbReference type="InterPro" id="IPR050706">
    <property type="entry name" value="Cyclic-di-GMP_PDE-like"/>
</dbReference>
<dbReference type="PANTHER" id="PTHR33121:SF70">
    <property type="entry name" value="SIGNALING PROTEIN YKOW"/>
    <property type="match status" value="1"/>
</dbReference>
<evidence type="ECO:0000259" key="2">
    <source>
        <dbReference type="PROSITE" id="PS50112"/>
    </source>
</evidence>
<evidence type="ECO:0000313" key="5">
    <source>
        <dbReference type="EMBL" id="KLN59531.1"/>
    </source>
</evidence>
<dbReference type="InterPro" id="IPR035919">
    <property type="entry name" value="EAL_sf"/>
</dbReference>
<dbReference type="STRING" id="1489064.WH96_16780"/>
<reference evidence="5 6" key="1">
    <citation type="submission" date="2015-03" db="EMBL/GenBank/DDBJ databases">
        <title>Genome Sequence of Kiloniella spongiae MEBiC09566, isolated from a marine sponge.</title>
        <authorList>
            <person name="Shao Z."/>
            <person name="Wang L."/>
            <person name="Li X."/>
        </authorList>
    </citation>
    <scope>NUCLEOTIDE SEQUENCE [LARGE SCALE GENOMIC DNA]</scope>
    <source>
        <strain evidence="5 6">MEBiC09566</strain>
    </source>
</reference>
<dbReference type="Pfam" id="PF00990">
    <property type="entry name" value="GGDEF"/>
    <property type="match status" value="1"/>
</dbReference>
<feature type="domain" description="PAS" evidence="2">
    <location>
        <begin position="268"/>
        <end position="309"/>
    </location>
</feature>
<dbReference type="Gene3D" id="3.30.450.20">
    <property type="entry name" value="PAS domain"/>
    <property type="match status" value="1"/>
</dbReference>
<dbReference type="Pfam" id="PF00563">
    <property type="entry name" value="EAL"/>
    <property type="match status" value="1"/>
</dbReference>
<dbReference type="InterPro" id="IPR043128">
    <property type="entry name" value="Rev_trsase/Diguanyl_cyclase"/>
</dbReference>
<evidence type="ECO:0008006" key="7">
    <source>
        <dbReference type="Google" id="ProtNLM"/>
    </source>
</evidence>
<feature type="transmembrane region" description="Helical" evidence="1">
    <location>
        <begin position="20"/>
        <end position="44"/>
    </location>
</feature>
<accession>A0A0H2MBH0</accession>
<dbReference type="EMBL" id="LAQL01000013">
    <property type="protein sequence ID" value="KLN59531.1"/>
    <property type="molecule type" value="Genomic_DNA"/>
</dbReference>
<gene>
    <name evidence="5" type="ORF">WH96_16780</name>
</gene>
<dbReference type="GO" id="GO:0071111">
    <property type="term" value="F:cyclic-guanylate-specific phosphodiesterase activity"/>
    <property type="evidence" value="ECO:0007669"/>
    <property type="project" value="InterPro"/>
</dbReference>
<evidence type="ECO:0000313" key="6">
    <source>
        <dbReference type="Proteomes" id="UP000035444"/>
    </source>
</evidence>
<dbReference type="RefSeq" id="WP_047765381.1">
    <property type="nucleotide sequence ID" value="NZ_LAQL01000013.1"/>
</dbReference>
<dbReference type="InterPro" id="IPR000160">
    <property type="entry name" value="GGDEF_dom"/>
</dbReference>
<dbReference type="CDD" id="cd00130">
    <property type="entry name" value="PAS"/>
    <property type="match status" value="1"/>
</dbReference>
<dbReference type="InterPro" id="IPR001633">
    <property type="entry name" value="EAL_dom"/>
</dbReference>
<dbReference type="NCBIfam" id="TIGR00254">
    <property type="entry name" value="GGDEF"/>
    <property type="match status" value="1"/>
</dbReference>
<dbReference type="GO" id="GO:0006355">
    <property type="term" value="P:regulation of DNA-templated transcription"/>
    <property type="evidence" value="ECO:0007669"/>
    <property type="project" value="InterPro"/>
</dbReference>
<sequence>MSFSFLKKKSEFFKEKQQSLGLKIALISLCICFVFGTIVCWYMGQSLAKLALKDQQEKLNNKAELASYSASVGLWNFDEDAINSLVTGLIEDPAIQAVTILNEDKEVITHKSASEISRHKESLFDKLVRDTIVAFAYKHQEQISIDLSYKTQAANGPSTELVGTLIIDGSIEYQIEDITVLVSYLAQSIFTISAIIFFTTLLITYFYVTKPLSLISRNILALDPDTPSQYQPVKVSPFNKKDEIAHIAKTLKMFVRRLVTSNKQIRSSEQRFKDLLENSLQGFVVTDENNKIVYSNTAAAKIFGYQTTQEFINLGDYAKTFFDPIDLMSMGKMPKEGHIHFAAEKRLRKDGTPIFLDTNITTIEWHGSLKKQAVILDVSYQIQVEKELRSLATRDTLTGLPNRTLIIEHIAQKAQLSHKHNFYILYFDISSFHKINELLSREVGDEILIEISQRLQKLLGDNCTLGHLGGGHFILLSPPNLSHRQLNFLRDEILETLKFKHTANLPDTPNEENTYTLDLEATFSACVYPKDGQDAEILLNKCEQLNKHAKQEKLSGIEVFDPELDKKLLENIQMEKKISSGIKNNEFFLLYQPKIDASTEQPVGCEALVRWQTPQGSIFPDQFIPIAEESKQIIPLGTKIMHLAGEQIAKWREQHFTPGHVAINVSAVQLLHGDVYGDYQDVVERYNLSPGEIQIEITESTTLQQLELITPMLTQLRDAGATIAIDDFGTGYSSLSYLKELPVTHLKLDRSFVKDLPESDALAIAKAISGLGHALNLIIIAEGVETKEQASYLKSLGYDQFQGYLYAKPLQPEQYSDFLNRISQNDNQAITDTEQAVDV</sequence>
<dbReference type="PROSITE" id="PS50887">
    <property type="entry name" value="GGDEF"/>
    <property type="match status" value="1"/>
</dbReference>
<dbReference type="OrthoDB" id="7251575at2"/>
<keyword evidence="1" id="KW-1133">Transmembrane helix</keyword>
<dbReference type="InterPro" id="IPR013767">
    <property type="entry name" value="PAS_fold"/>
</dbReference>
<organism evidence="5 6">
    <name type="scientific">Kiloniella spongiae</name>
    <dbReference type="NCBI Taxonomy" id="1489064"/>
    <lineage>
        <taxon>Bacteria</taxon>
        <taxon>Pseudomonadati</taxon>
        <taxon>Pseudomonadota</taxon>
        <taxon>Alphaproteobacteria</taxon>
        <taxon>Rhodospirillales</taxon>
        <taxon>Kiloniellaceae</taxon>
        <taxon>Kiloniella</taxon>
    </lineage>
</organism>
<dbReference type="SMART" id="SM00267">
    <property type="entry name" value="GGDEF"/>
    <property type="match status" value="1"/>
</dbReference>
<name>A0A0H2MBH0_9PROT</name>